<comment type="caution">
    <text evidence="2">The sequence shown here is derived from an EMBL/GenBank/DDBJ whole genome shotgun (WGS) entry which is preliminary data.</text>
</comment>
<name>A0A845BPG3_9NEIS</name>
<evidence type="ECO:0000259" key="1">
    <source>
        <dbReference type="Pfam" id="PF09012"/>
    </source>
</evidence>
<protein>
    <recommendedName>
        <fullName evidence="1">Transcriptional regulator HTH-type FeoC domain-containing protein</fullName>
    </recommendedName>
</protein>
<feature type="domain" description="Transcriptional regulator HTH-type FeoC" evidence="1">
    <location>
        <begin position="44"/>
        <end position="105"/>
    </location>
</feature>
<dbReference type="SUPFAM" id="SSF46785">
    <property type="entry name" value="Winged helix' DNA-binding domain"/>
    <property type="match status" value="1"/>
</dbReference>
<gene>
    <name evidence="2" type="ORF">GQF02_14635</name>
</gene>
<dbReference type="EMBL" id="WSSB01000017">
    <property type="protein sequence ID" value="MXR38209.1"/>
    <property type="molecule type" value="Genomic_DNA"/>
</dbReference>
<reference evidence="2 3" key="1">
    <citation type="submission" date="2019-12" db="EMBL/GenBank/DDBJ databases">
        <title>Neisseriaceae gen. nov. sp. Genome sequencing and assembly.</title>
        <authorList>
            <person name="Liu Z."/>
            <person name="Li A."/>
        </authorList>
    </citation>
    <scope>NUCLEOTIDE SEQUENCE [LARGE SCALE GENOMIC DNA]</scope>
    <source>
        <strain evidence="2 3">B2N2-7</strain>
    </source>
</reference>
<sequence length="126" mass="13745">MDRWRAGHAGAGVFAVALLWPSGWRGQCPAGRQGQGLRFRELCMLNRLRDILQSRAVLSLSELSVLMQVPPSALEPMLALWIRKGRVQVSGAACGGGCGGCSSSSDCRLYQWRDETARPVFVLEQA</sequence>
<evidence type="ECO:0000313" key="3">
    <source>
        <dbReference type="Proteomes" id="UP000467214"/>
    </source>
</evidence>
<dbReference type="InterPro" id="IPR036388">
    <property type="entry name" value="WH-like_DNA-bd_sf"/>
</dbReference>
<keyword evidence="3" id="KW-1185">Reference proteome</keyword>
<dbReference type="InterPro" id="IPR036390">
    <property type="entry name" value="WH_DNA-bd_sf"/>
</dbReference>
<dbReference type="InterPro" id="IPR015102">
    <property type="entry name" value="Tscrpt_reg_HTH_FeoC"/>
</dbReference>
<evidence type="ECO:0000313" key="2">
    <source>
        <dbReference type="EMBL" id="MXR38209.1"/>
    </source>
</evidence>
<proteinExistence type="predicted"/>
<dbReference type="Gene3D" id="1.10.10.10">
    <property type="entry name" value="Winged helix-like DNA-binding domain superfamily/Winged helix DNA-binding domain"/>
    <property type="match status" value="1"/>
</dbReference>
<dbReference type="Proteomes" id="UP000467214">
    <property type="component" value="Unassembled WGS sequence"/>
</dbReference>
<organism evidence="2 3">
    <name type="scientific">Craterilacuibacter sinensis</name>
    <dbReference type="NCBI Taxonomy" id="2686017"/>
    <lineage>
        <taxon>Bacteria</taxon>
        <taxon>Pseudomonadati</taxon>
        <taxon>Pseudomonadota</taxon>
        <taxon>Betaproteobacteria</taxon>
        <taxon>Neisseriales</taxon>
        <taxon>Neisseriaceae</taxon>
        <taxon>Craterilacuibacter</taxon>
    </lineage>
</organism>
<dbReference type="Pfam" id="PF09012">
    <property type="entry name" value="FeoC"/>
    <property type="match status" value="1"/>
</dbReference>
<dbReference type="AlphaFoldDB" id="A0A845BPG3"/>
<accession>A0A845BPG3</accession>